<evidence type="ECO:0000256" key="3">
    <source>
        <dbReference type="ARBA" id="ARBA00022448"/>
    </source>
</evidence>
<dbReference type="InterPro" id="IPR003439">
    <property type="entry name" value="ABC_transporter-like_ATP-bd"/>
</dbReference>
<keyword evidence="3" id="KW-0813">Transport</keyword>
<keyword evidence="5" id="KW-0997">Cell inner membrane</keyword>
<protein>
    <submittedName>
        <fullName evidence="11">Dipeptide/oligopeptide/nickel ABC transporter ATP-binding protein</fullName>
    </submittedName>
</protein>
<dbReference type="Proteomes" id="UP000067683">
    <property type="component" value="Chromosome"/>
</dbReference>
<evidence type="ECO:0000256" key="8">
    <source>
        <dbReference type="ARBA" id="ARBA00022967"/>
    </source>
</evidence>
<evidence type="ECO:0000256" key="4">
    <source>
        <dbReference type="ARBA" id="ARBA00022475"/>
    </source>
</evidence>
<sequence length="271" mass="29819">MTLLSVQNLTVQAGEVPLVKGISFDIQKGEWLAIIGQSGSGKSVTASAIGRLLAPNLKARGKALYNGKDILQFGAKEMRRLRGTSISYIFQDYQGSFTPFHTIGRHFDEFLKAHFKLSKTQRREMAEQALESVGLKPEMYTRYPFQLSGGQLQRSSIALALLTKPDLVIADEPTAALDSISAFKVLRLLADLRQETGCAMLFITHDLRHVRKHADQIIVMKEGAVVEIGDKQSVLNQPQHPYTRALMAASPSLSAASQLLKGDDTACLYCN</sequence>
<keyword evidence="8" id="KW-1278">Translocase</keyword>
<accession>A0A0U2Z705</accession>
<dbReference type="GO" id="GO:0015833">
    <property type="term" value="P:peptide transport"/>
    <property type="evidence" value="ECO:0007669"/>
    <property type="project" value="InterPro"/>
</dbReference>
<keyword evidence="9" id="KW-0472">Membrane</keyword>
<keyword evidence="4" id="KW-1003">Cell membrane</keyword>
<dbReference type="Pfam" id="PF08352">
    <property type="entry name" value="oligo_HPY"/>
    <property type="match status" value="1"/>
</dbReference>
<evidence type="ECO:0000256" key="7">
    <source>
        <dbReference type="ARBA" id="ARBA00022840"/>
    </source>
</evidence>
<organism evidence="11 12">
    <name type="scientific">Planococcus rifietoensis</name>
    <dbReference type="NCBI Taxonomy" id="200991"/>
    <lineage>
        <taxon>Bacteria</taxon>
        <taxon>Bacillati</taxon>
        <taxon>Bacillota</taxon>
        <taxon>Bacilli</taxon>
        <taxon>Bacillales</taxon>
        <taxon>Caryophanaceae</taxon>
        <taxon>Planococcus</taxon>
    </lineage>
</organism>
<dbReference type="CDD" id="cd03257">
    <property type="entry name" value="ABC_NikE_OppD_transporters"/>
    <property type="match status" value="1"/>
</dbReference>
<dbReference type="InterPro" id="IPR013563">
    <property type="entry name" value="Oligopep_ABC_C"/>
</dbReference>
<name>A0A0U2Z705_9BACL</name>
<dbReference type="InterPro" id="IPR050388">
    <property type="entry name" value="ABC_Ni/Peptide_Import"/>
</dbReference>
<feature type="domain" description="ABC transporter" evidence="10">
    <location>
        <begin position="4"/>
        <end position="247"/>
    </location>
</feature>
<dbReference type="InterPro" id="IPR027417">
    <property type="entry name" value="P-loop_NTPase"/>
</dbReference>
<dbReference type="SUPFAM" id="SSF52540">
    <property type="entry name" value="P-loop containing nucleoside triphosphate hydrolases"/>
    <property type="match status" value="1"/>
</dbReference>
<dbReference type="EMBL" id="CP013659">
    <property type="protein sequence ID" value="ALS75643.1"/>
    <property type="molecule type" value="Genomic_DNA"/>
</dbReference>
<evidence type="ECO:0000313" key="11">
    <source>
        <dbReference type="EMBL" id="ALS75643.1"/>
    </source>
</evidence>
<dbReference type="AlphaFoldDB" id="A0A0U2Z705"/>
<dbReference type="KEGG" id="prt:AUC31_10735"/>
<dbReference type="Gene3D" id="3.40.50.300">
    <property type="entry name" value="P-loop containing nucleotide triphosphate hydrolases"/>
    <property type="match status" value="1"/>
</dbReference>
<comment type="subcellular location">
    <subcellularLocation>
        <location evidence="1">Cell membrane</location>
        <topology evidence="1">Peripheral membrane protein</topology>
    </subcellularLocation>
</comment>
<evidence type="ECO:0000313" key="12">
    <source>
        <dbReference type="Proteomes" id="UP000067683"/>
    </source>
</evidence>
<proteinExistence type="inferred from homology"/>
<dbReference type="PROSITE" id="PS50893">
    <property type="entry name" value="ABC_TRANSPORTER_2"/>
    <property type="match status" value="1"/>
</dbReference>
<keyword evidence="6" id="KW-0547">Nucleotide-binding</keyword>
<dbReference type="SMART" id="SM00382">
    <property type="entry name" value="AAA"/>
    <property type="match status" value="1"/>
</dbReference>
<dbReference type="OrthoDB" id="9802264at2"/>
<comment type="similarity">
    <text evidence="2">Belongs to the ABC transporter superfamily.</text>
</comment>
<dbReference type="Pfam" id="PF00005">
    <property type="entry name" value="ABC_tran"/>
    <property type="match status" value="1"/>
</dbReference>
<dbReference type="PANTHER" id="PTHR43297">
    <property type="entry name" value="OLIGOPEPTIDE TRANSPORT ATP-BINDING PROTEIN APPD"/>
    <property type="match status" value="1"/>
</dbReference>
<evidence type="ECO:0000256" key="9">
    <source>
        <dbReference type="ARBA" id="ARBA00023136"/>
    </source>
</evidence>
<keyword evidence="12" id="KW-1185">Reference proteome</keyword>
<dbReference type="STRING" id="200991.AUC31_10735"/>
<dbReference type="GO" id="GO:0005886">
    <property type="term" value="C:plasma membrane"/>
    <property type="evidence" value="ECO:0007669"/>
    <property type="project" value="UniProtKB-SubCell"/>
</dbReference>
<evidence type="ECO:0000256" key="5">
    <source>
        <dbReference type="ARBA" id="ARBA00022519"/>
    </source>
</evidence>
<keyword evidence="7 11" id="KW-0067">ATP-binding</keyword>
<evidence type="ECO:0000259" key="10">
    <source>
        <dbReference type="PROSITE" id="PS50893"/>
    </source>
</evidence>
<evidence type="ECO:0000256" key="2">
    <source>
        <dbReference type="ARBA" id="ARBA00005417"/>
    </source>
</evidence>
<evidence type="ECO:0000256" key="6">
    <source>
        <dbReference type="ARBA" id="ARBA00022741"/>
    </source>
</evidence>
<gene>
    <name evidence="11" type="ORF">AUC31_10735</name>
</gene>
<evidence type="ECO:0000256" key="1">
    <source>
        <dbReference type="ARBA" id="ARBA00004202"/>
    </source>
</evidence>
<dbReference type="GO" id="GO:0016887">
    <property type="term" value="F:ATP hydrolysis activity"/>
    <property type="evidence" value="ECO:0007669"/>
    <property type="project" value="InterPro"/>
</dbReference>
<dbReference type="InterPro" id="IPR003593">
    <property type="entry name" value="AAA+_ATPase"/>
</dbReference>
<reference evidence="11" key="1">
    <citation type="submission" date="2016-01" db="EMBL/GenBank/DDBJ databases">
        <title>Complete genome of Planococcus rifietoensis type strain M8.</title>
        <authorList>
            <person name="See-Too W.S."/>
        </authorList>
    </citation>
    <scope>NUCLEOTIDE SEQUENCE [LARGE SCALE GENOMIC DNA]</scope>
    <source>
        <strain evidence="11">M8</strain>
    </source>
</reference>
<dbReference type="RefSeq" id="WP_058382346.1">
    <property type="nucleotide sequence ID" value="NZ_CP013659.2"/>
</dbReference>
<dbReference type="GO" id="GO:0005524">
    <property type="term" value="F:ATP binding"/>
    <property type="evidence" value="ECO:0007669"/>
    <property type="project" value="UniProtKB-KW"/>
</dbReference>
<dbReference type="PANTHER" id="PTHR43297:SF14">
    <property type="entry name" value="ATPASE AAA-TYPE CORE DOMAIN-CONTAINING PROTEIN"/>
    <property type="match status" value="1"/>
</dbReference>